<dbReference type="SMART" id="SM00342">
    <property type="entry name" value="HTH_ARAC"/>
    <property type="match status" value="1"/>
</dbReference>
<sequence>MLTKANQITSCYLGPQISPEQFIAEHFFLYLAKGTLHGYDGHAHYTLHPGEYCIVRKNHLARYTKIRDNDTFEKVVVIFDTAFLRLFQQRHHTPDAAASNHEAFFRLQPNDRVPAFLQSLMPYYTPGGKIDETFAQVKREELLLILLQSDPTLASILFDFGAPEKIDLEAFMNRNYKFNVSIERFAYLTGRSLSVFKKEFAGIFQQTPSRWLIQRRLQEARFLIHEQGKKPSEIYLDLGFEDLSHFSFAFKKKFGVAPTRLE</sequence>
<evidence type="ECO:0000256" key="2">
    <source>
        <dbReference type="ARBA" id="ARBA00023125"/>
    </source>
</evidence>
<name>A0AAP2GQS5_9BACT</name>
<comment type="caution">
    <text evidence="5">The sequence shown here is derived from an EMBL/GenBank/DDBJ whole genome shotgun (WGS) entry which is preliminary data.</text>
</comment>
<dbReference type="Proteomes" id="UP001319080">
    <property type="component" value="Unassembled WGS sequence"/>
</dbReference>
<evidence type="ECO:0000313" key="5">
    <source>
        <dbReference type="EMBL" id="MBT1709991.1"/>
    </source>
</evidence>
<reference evidence="5 6" key="1">
    <citation type="submission" date="2021-05" db="EMBL/GenBank/DDBJ databases">
        <title>A Polyphasic approach of four new species of the genus Ohtaekwangia: Ohtaekwangia histidinii sp. nov., Ohtaekwangia cretensis sp. nov., Ohtaekwangia indiensis sp. nov., Ohtaekwangia reichenbachii sp. nov. from diverse environment.</title>
        <authorList>
            <person name="Octaviana S."/>
        </authorList>
    </citation>
    <scope>NUCLEOTIDE SEQUENCE [LARGE SCALE GENOMIC DNA]</scope>
    <source>
        <strain evidence="5 6">PWU5</strain>
    </source>
</reference>
<keyword evidence="6" id="KW-1185">Reference proteome</keyword>
<dbReference type="Pfam" id="PF22200">
    <property type="entry name" value="ExsA_N"/>
    <property type="match status" value="1"/>
</dbReference>
<keyword evidence="2" id="KW-0238">DNA-binding</keyword>
<dbReference type="PANTHER" id="PTHR46796:SF6">
    <property type="entry name" value="ARAC SUBFAMILY"/>
    <property type="match status" value="1"/>
</dbReference>
<proteinExistence type="predicted"/>
<dbReference type="GO" id="GO:0003700">
    <property type="term" value="F:DNA-binding transcription factor activity"/>
    <property type="evidence" value="ECO:0007669"/>
    <property type="project" value="InterPro"/>
</dbReference>
<protein>
    <submittedName>
        <fullName evidence="5">AraC family transcriptional regulator</fullName>
    </submittedName>
</protein>
<dbReference type="InterPro" id="IPR009057">
    <property type="entry name" value="Homeodomain-like_sf"/>
</dbReference>
<dbReference type="EMBL" id="JAHESE010000018">
    <property type="protein sequence ID" value="MBT1709991.1"/>
    <property type="molecule type" value="Genomic_DNA"/>
</dbReference>
<dbReference type="Gene3D" id="1.10.10.60">
    <property type="entry name" value="Homeodomain-like"/>
    <property type="match status" value="1"/>
</dbReference>
<keyword evidence="1" id="KW-0805">Transcription regulation</keyword>
<dbReference type="InterPro" id="IPR018060">
    <property type="entry name" value="HTH_AraC"/>
</dbReference>
<dbReference type="PANTHER" id="PTHR46796">
    <property type="entry name" value="HTH-TYPE TRANSCRIPTIONAL ACTIVATOR RHAS-RELATED"/>
    <property type="match status" value="1"/>
</dbReference>
<dbReference type="Pfam" id="PF12833">
    <property type="entry name" value="HTH_18"/>
    <property type="match status" value="1"/>
</dbReference>
<dbReference type="PROSITE" id="PS01124">
    <property type="entry name" value="HTH_ARAC_FAMILY_2"/>
    <property type="match status" value="1"/>
</dbReference>
<dbReference type="AlphaFoldDB" id="A0AAP2GQS5"/>
<organism evidence="5 6">
    <name type="scientific">Dawidia cretensis</name>
    <dbReference type="NCBI Taxonomy" id="2782350"/>
    <lineage>
        <taxon>Bacteria</taxon>
        <taxon>Pseudomonadati</taxon>
        <taxon>Bacteroidota</taxon>
        <taxon>Cytophagia</taxon>
        <taxon>Cytophagales</taxon>
        <taxon>Chryseotaleaceae</taxon>
        <taxon>Dawidia</taxon>
    </lineage>
</organism>
<gene>
    <name evidence="5" type="ORF">KK062_17225</name>
</gene>
<dbReference type="InterPro" id="IPR054015">
    <property type="entry name" value="ExsA-like_N"/>
</dbReference>
<evidence type="ECO:0000256" key="3">
    <source>
        <dbReference type="ARBA" id="ARBA00023163"/>
    </source>
</evidence>
<evidence type="ECO:0000313" key="6">
    <source>
        <dbReference type="Proteomes" id="UP001319080"/>
    </source>
</evidence>
<accession>A0AAP2GQS5</accession>
<keyword evidence="3" id="KW-0804">Transcription</keyword>
<evidence type="ECO:0000259" key="4">
    <source>
        <dbReference type="PROSITE" id="PS01124"/>
    </source>
</evidence>
<dbReference type="InterPro" id="IPR050204">
    <property type="entry name" value="AraC_XylS_family_regulators"/>
</dbReference>
<evidence type="ECO:0000256" key="1">
    <source>
        <dbReference type="ARBA" id="ARBA00023015"/>
    </source>
</evidence>
<dbReference type="SUPFAM" id="SSF46689">
    <property type="entry name" value="Homeodomain-like"/>
    <property type="match status" value="1"/>
</dbReference>
<feature type="domain" description="HTH araC/xylS-type" evidence="4">
    <location>
        <begin position="166"/>
        <end position="262"/>
    </location>
</feature>
<dbReference type="GO" id="GO:0043565">
    <property type="term" value="F:sequence-specific DNA binding"/>
    <property type="evidence" value="ECO:0007669"/>
    <property type="project" value="InterPro"/>
</dbReference>
<dbReference type="RefSeq" id="WP_254085570.1">
    <property type="nucleotide sequence ID" value="NZ_JAHESE010000018.1"/>
</dbReference>